<dbReference type="RefSeq" id="WP_290138779.1">
    <property type="nucleotide sequence ID" value="NZ_CP101620.1"/>
</dbReference>
<feature type="transmembrane region" description="Helical" evidence="1">
    <location>
        <begin position="31"/>
        <end position="50"/>
    </location>
</feature>
<dbReference type="Gene3D" id="1.20.1440.100">
    <property type="entry name" value="SG protein - dephosphorylation function"/>
    <property type="match status" value="1"/>
</dbReference>
<dbReference type="InterPro" id="IPR036412">
    <property type="entry name" value="HAD-like_sf"/>
</dbReference>
<dbReference type="Proteomes" id="UP001060112">
    <property type="component" value="Chromosome"/>
</dbReference>
<dbReference type="Gene3D" id="3.40.50.1000">
    <property type="entry name" value="HAD superfamily/HAD-like"/>
    <property type="match status" value="1"/>
</dbReference>
<proteinExistence type="predicted"/>
<gene>
    <name evidence="2" type="ORF">NMU03_12410</name>
</gene>
<dbReference type="EMBL" id="CP101620">
    <property type="protein sequence ID" value="UTY38449.1"/>
    <property type="molecule type" value="Genomic_DNA"/>
</dbReference>
<dbReference type="NCBIfam" id="TIGR01488">
    <property type="entry name" value="HAD-SF-IB"/>
    <property type="match status" value="1"/>
</dbReference>
<protein>
    <submittedName>
        <fullName evidence="2">Haloacid dehalogenase-like hydrolase</fullName>
    </submittedName>
</protein>
<name>A0ABY5HZD1_9FIRM</name>
<reference evidence="2" key="1">
    <citation type="submission" date="2022-07" db="EMBL/GenBank/DDBJ databases">
        <title>Faecal culturing of patients with breast cancer.</title>
        <authorList>
            <person name="Teng N.M.Y."/>
            <person name="Kiu R."/>
            <person name="Evans R."/>
            <person name="Baker D.J."/>
            <person name="Zenner C."/>
            <person name="Robinson S.D."/>
            <person name="Hall L.J."/>
        </authorList>
    </citation>
    <scope>NUCLEOTIDE SEQUENCE</scope>
    <source>
        <strain evidence="2">LH1062</strain>
    </source>
</reference>
<sequence length="206" mass="24073">MLQRVALYDFDNTIASGDSIARLLAYDLKKYPYHFFYFFKVAFYYVLYLLHLGSFEKAKSALLFPLNHMDNDQLKAFYQQEIEPTYYSHIVKQMEQEKHQGYLVIICTASCEAYMQFQQLPCDCLLGTRTIEKNHQPTSQVIGKNCKGQEKVPRIQEYLKSKDIEIDYEHSVAYSDSSSDIPMLSLVKNRKRIALKTGQISDFEIK</sequence>
<evidence type="ECO:0000313" key="3">
    <source>
        <dbReference type="Proteomes" id="UP001060112"/>
    </source>
</evidence>
<keyword evidence="1" id="KW-0812">Transmembrane</keyword>
<keyword evidence="3" id="KW-1185">Reference proteome</keyword>
<dbReference type="Pfam" id="PF12710">
    <property type="entry name" value="HAD"/>
    <property type="match status" value="1"/>
</dbReference>
<evidence type="ECO:0000313" key="2">
    <source>
        <dbReference type="EMBL" id="UTY38449.1"/>
    </source>
</evidence>
<accession>A0ABY5HZD1</accession>
<dbReference type="InterPro" id="IPR023214">
    <property type="entry name" value="HAD_sf"/>
</dbReference>
<organism evidence="2 3">
    <name type="scientific">Allocoprobacillus halotolerans</name>
    <dbReference type="NCBI Taxonomy" id="2944914"/>
    <lineage>
        <taxon>Bacteria</taxon>
        <taxon>Bacillati</taxon>
        <taxon>Bacillota</taxon>
        <taxon>Erysipelotrichia</taxon>
        <taxon>Erysipelotrichales</taxon>
        <taxon>Erysipelotrichaceae</taxon>
        <taxon>Allocoprobacillus</taxon>
    </lineage>
</organism>
<dbReference type="SUPFAM" id="SSF56784">
    <property type="entry name" value="HAD-like"/>
    <property type="match status" value="1"/>
</dbReference>
<keyword evidence="1" id="KW-0472">Membrane</keyword>
<keyword evidence="1" id="KW-1133">Transmembrane helix</keyword>
<evidence type="ECO:0000256" key="1">
    <source>
        <dbReference type="SAM" id="Phobius"/>
    </source>
</evidence>